<evidence type="ECO:0000256" key="1">
    <source>
        <dbReference type="SAM" id="MobiDB-lite"/>
    </source>
</evidence>
<dbReference type="EMBL" id="CAUYUJ010022265">
    <property type="protein sequence ID" value="CAK0909810.1"/>
    <property type="molecule type" value="Genomic_DNA"/>
</dbReference>
<accession>A0ABN9YAZ7</accession>
<proteinExistence type="predicted"/>
<protein>
    <submittedName>
        <fullName evidence="2">Uncharacterized protein</fullName>
    </submittedName>
</protein>
<feature type="region of interest" description="Disordered" evidence="1">
    <location>
        <begin position="119"/>
        <end position="139"/>
    </location>
</feature>
<feature type="non-terminal residue" evidence="2">
    <location>
        <position position="139"/>
    </location>
</feature>
<evidence type="ECO:0000313" key="3">
    <source>
        <dbReference type="Proteomes" id="UP001189429"/>
    </source>
</evidence>
<reference evidence="2" key="1">
    <citation type="submission" date="2023-10" db="EMBL/GenBank/DDBJ databases">
        <authorList>
            <person name="Chen Y."/>
            <person name="Shah S."/>
            <person name="Dougan E. K."/>
            <person name="Thang M."/>
            <person name="Chan C."/>
        </authorList>
    </citation>
    <scope>NUCLEOTIDE SEQUENCE [LARGE SCALE GENOMIC DNA]</scope>
</reference>
<gene>
    <name evidence="2" type="ORF">PCOR1329_LOCUS84128</name>
</gene>
<name>A0ABN9YAZ7_9DINO</name>
<sequence length="139" mass="14582">MVATLVACQSHTVVEAIVRSCGRCCEARSSRWVAPPLADEAPSGSGGSWARGLGAPALPAVSIVARARSRTTKRTLPSPKGCAPLMQTAVVSPMAKNTTQLHDTKLTSADIHPSIRMVLSSSGQVHAGRRKAKEQGEKK</sequence>
<comment type="caution">
    <text evidence="2">The sequence shown here is derived from an EMBL/GenBank/DDBJ whole genome shotgun (WGS) entry which is preliminary data.</text>
</comment>
<organism evidence="2 3">
    <name type="scientific">Prorocentrum cordatum</name>
    <dbReference type="NCBI Taxonomy" id="2364126"/>
    <lineage>
        <taxon>Eukaryota</taxon>
        <taxon>Sar</taxon>
        <taxon>Alveolata</taxon>
        <taxon>Dinophyceae</taxon>
        <taxon>Prorocentrales</taxon>
        <taxon>Prorocentraceae</taxon>
        <taxon>Prorocentrum</taxon>
    </lineage>
</organism>
<evidence type="ECO:0000313" key="2">
    <source>
        <dbReference type="EMBL" id="CAK0909810.1"/>
    </source>
</evidence>
<keyword evidence="3" id="KW-1185">Reference proteome</keyword>
<dbReference type="Proteomes" id="UP001189429">
    <property type="component" value="Unassembled WGS sequence"/>
</dbReference>